<dbReference type="SUPFAM" id="SSF51569">
    <property type="entry name" value="Aldolase"/>
    <property type="match status" value="1"/>
</dbReference>
<keyword evidence="1" id="KW-0808">Transferase</keyword>
<organism evidence="3 4">
    <name type="scientific">Peptoniphilus olsenii</name>
    <dbReference type="NCBI Taxonomy" id="411570"/>
    <lineage>
        <taxon>Bacteria</taxon>
        <taxon>Bacillati</taxon>
        <taxon>Bacillota</taxon>
        <taxon>Tissierellia</taxon>
        <taxon>Tissierellales</taxon>
        <taxon>Peptoniphilaceae</taxon>
        <taxon>Peptoniphilus</taxon>
    </lineage>
</organism>
<sequence length="260" mass="29270">MKQDLSSNKIIKVKDLTIGDGNPIIIAGPCSIESREHIIEEAAQLKKLGVDILRGGAFKPRTSPYDFQGLGFEAVKYLKEASESTNLPIITEILSEYHVDFMNQYVDIFQIGSRNMYNYSLLKKVAQTGKPILIKRGFSATLKEWEMAAKYIELEGNENIIFCERGIRTFETETRNTLDLAGAYLLKQKTGYPVVVDPSHGTGKRELVEPMTRAALALGLDGVMIEVHPNPDDAMSDSFQTIDYKTYQRIVQFMGKYNEN</sequence>
<evidence type="ECO:0000313" key="4">
    <source>
        <dbReference type="Proteomes" id="UP001549162"/>
    </source>
</evidence>
<gene>
    <name evidence="3" type="ORF">ABID14_001541</name>
</gene>
<dbReference type="InterPro" id="IPR006218">
    <property type="entry name" value="DAHP1/KDSA"/>
</dbReference>
<dbReference type="Gene3D" id="3.20.20.70">
    <property type="entry name" value="Aldolase class I"/>
    <property type="match status" value="1"/>
</dbReference>
<dbReference type="EMBL" id="JBEPMA010000010">
    <property type="protein sequence ID" value="MET3617906.1"/>
    <property type="molecule type" value="Genomic_DNA"/>
</dbReference>
<dbReference type="InterPro" id="IPR052899">
    <property type="entry name" value="Class-I_DAHP_synthase"/>
</dbReference>
<evidence type="ECO:0000259" key="2">
    <source>
        <dbReference type="Pfam" id="PF00793"/>
    </source>
</evidence>
<evidence type="ECO:0000256" key="1">
    <source>
        <dbReference type="ARBA" id="ARBA00022679"/>
    </source>
</evidence>
<protein>
    <submittedName>
        <fullName evidence="3">3-deoxy-7-phosphoheptulonate synthase</fullName>
    </submittedName>
</protein>
<dbReference type="Pfam" id="PF00793">
    <property type="entry name" value="DAHP_synth_1"/>
    <property type="match status" value="1"/>
</dbReference>
<feature type="domain" description="DAHP synthetase I/KDSA" evidence="2">
    <location>
        <begin position="12"/>
        <end position="257"/>
    </location>
</feature>
<dbReference type="NCBIfam" id="NF006421">
    <property type="entry name" value="PRK08673.1"/>
    <property type="match status" value="1"/>
</dbReference>
<comment type="caution">
    <text evidence="3">The sequence shown here is derived from an EMBL/GenBank/DDBJ whole genome shotgun (WGS) entry which is preliminary data.</text>
</comment>
<dbReference type="PANTHER" id="PTHR43018:SF1">
    <property type="entry name" value="PROTEIN AROA(G)"/>
    <property type="match status" value="1"/>
</dbReference>
<name>A0ABV2JCB9_9FIRM</name>
<reference evidence="3 4" key="1">
    <citation type="submission" date="2024-06" db="EMBL/GenBank/DDBJ databases">
        <title>Genomic Encyclopedia of Type Strains, Phase IV (KMG-IV): sequencing the most valuable type-strain genomes for metagenomic binning, comparative biology and taxonomic classification.</title>
        <authorList>
            <person name="Goeker M."/>
        </authorList>
    </citation>
    <scope>NUCLEOTIDE SEQUENCE [LARGE SCALE GENOMIC DNA]</scope>
    <source>
        <strain evidence="3 4">DSM 21460</strain>
    </source>
</reference>
<keyword evidence="4" id="KW-1185">Reference proteome</keyword>
<dbReference type="InterPro" id="IPR013785">
    <property type="entry name" value="Aldolase_TIM"/>
</dbReference>
<accession>A0ABV2JCB9</accession>
<dbReference type="Proteomes" id="UP001549162">
    <property type="component" value="Unassembled WGS sequence"/>
</dbReference>
<dbReference type="RefSeq" id="WP_354368778.1">
    <property type="nucleotide sequence ID" value="NZ_JBEPMA010000010.1"/>
</dbReference>
<evidence type="ECO:0000313" key="3">
    <source>
        <dbReference type="EMBL" id="MET3617906.1"/>
    </source>
</evidence>
<dbReference type="PANTHER" id="PTHR43018">
    <property type="entry name" value="PHOSPHO-2-DEHYDRO-3-DEOXYHEPTONATE ALDOLASE"/>
    <property type="match status" value="1"/>
</dbReference>
<dbReference type="NCBIfam" id="TIGR01361">
    <property type="entry name" value="DAHP_synth_Bsub"/>
    <property type="match status" value="1"/>
</dbReference>
<dbReference type="InterPro" id="IPR006268">
    <property type="entry name" value="DAHP_syn_2"/>
</dbReference>
<dbReference type="NCBIfam" id="NF009239">
    <property type="entry name" value="PRK12595.1"/>
    <property type="match status" value="1"/>
</dbReference>
<proteinExistence type="predicted"/>